<dbReference type="PANTHER" id="PTHR37299">
    <property type="entry name" value="TRANSCRIPTIONAL REGULATOR-RELATED"/>
    <property type="match status" value="1"/>
</dbReference>
<evidence type="ECO:0000313" key="5">
    <source>
        <dbReference type="EMBL" id="TDG11950.1"/>
    </source>
</evidence>
<dbReference type="Pfam" id="PF04397">
    <property type="entry name" value="LytTR"/>
    <property type="match status" value="1"/>
</dbReference>
<sequence>MNSLKTIIVDDESLARRGLALRLQQIPMVDVIAECANGQQALEAIAEHSPDLVFLDIQMPGIDGFEVVRQLQTDNLPMVIFVTAFDQYAVDAFKVHAVDYVLKPIDDDRLHEAIDRAVAHHSHEEAERSKQRLMDLMMGMTGASAASIEEMVQGETEVRQWPEKLVVKDGSDIHLIKVADIHWVDAAGDYMCIHAGGETHIMRITMKQLEAMLNPARFLRIHRSTIINSDYISGAHTLGNGEYMLSLEGGAQLKVSRGFRDKVKQLLGA</sequence>
<feature type="modified residue" description="4-aspartylphosphate" evidence="2">
    <location>
        <position position="56"/>
    </location>
</feature>
<dbReference type="AlphaFoldDB" id="A0A4R5LNU6"/>
<dbReference type="SMART" id="SM00850">
    <property type="entry name" value="LytTR"/>
    <property type="match status" value="1"/>
</dbReference>
<evidence type="ECO:0000313" key="6">
    <source>
        <dbReference type="Proteomes" id="UP000295554"/>
    </source>
</evidence>
<dbReference type="Pfam" id="PF00072">
    <property type="entry name" value="Response_reg"/>
    <property type="match status" value="1"/>
</dbReference>
<organism evidence="5 6">
    <name type="scientific">Seongchinamella unica</name>
    <dbReference type="NCBI Taxonomy" id="2547392"/>
    <lineage>
        <taxon>Bacteria</taxon>
        <taxon>Pseudomonadati</taxon>
        <taxon>Pseudomonadota</taxon>
        <taxon>Gammaproteobacteria</taxon>
        <taxon>Cellvibrionales</taxon>
        <taxon>Halieaceae</taxon>
        <taxon>Seongchinamella</taxon>
    </lineage>
</organism>
<keyword evidence="2" id="KW-0597">Phosphoprotein</keyword>
<evidence type="ECO:0000256" key="1">
    <source>
        <dbReference type="ARBA" id="ARBA00023012"/>
    </source>
</evidence>
<keyword evidence="1" id="KW-0902">Two-component regulatory system</keyword>
<dbReference type="PROSITE" id="PS50930">
    <property type="entry name" value="HTH_LYTTR"/>
    <property type="match status" value="1"/>
</dbReference>
<keyword evidence="6" id="KW-1185">Reference proteome</keyword>
<reference evidence="5 6" key="1">
    <citation type="submission" date="2019-03" db="EMBL/GenBank/DDBJ databases">
        <title>Seongchinamella monodicae gen. nov., sp. nov., a novel member of the Gammaproteobacteria isolated from a tidal mudflat of beach.</title>
        <authorList>
            <person name="Yang H.G."/>
            <person name="Kang J.W."/>
            <person name="Lee S.D."/>
        </authorList>
    </citation>
    <scope>NUCLEOTIDE SEQUENCE [LARGE SCALE GENOMIC DNA]</scope>
    <source>
        <strain evidence="5 6">GH4-78</strain>
    </source>
</reference>
<accession>A0A4R5LNU6</accession>
<dbReference type="InterPro" id="IPR007492">
    <property type="entry name" value="LytTR_DNA-bd_dom"/>
</dbReference>
<proteinExistence type="predicted"/>
<evidence type="ECO:0000259" key="3">
    <source>
        <dbReference type="PROSITE" id="PS50110"/>
    </source>
</evidence>
<dbReference type="GO" id="GO:0003677">
    <property type="term" value="F:DNA binding"/>
    <property type="evidence" value="ECO:0007669"/>
    <property type="project" value="InterPro"/>
</dbReference>
<dbReference type="EMBL" id="SMSE01000004">
    <property type="protein sequence ID" value="TDG11950.1"/>
    <property type="molecule type" value="Genomic_DNA"/>
</dbReference>
<dbReference type="SMART" id="SM00448">
    <property type="entry name" value="REC"/>
    <property type="match status" value="1"/>
</dbReference>
<dbReference type="InterPro" id="IPR001789">
    <property type="entry name" value="Sig_transdc_resp-reg_receiver"/>
</dbReference>
<comment type="caution">
    <text evidence="5">The sequence shown here is derived from an EMBL/GenBank/DDBJ whole genome shotgun (WGS) entry which is preliminary data.</text>
</comment>
<dbReference type="PROSITE" id="PS50110">
    <property type="entry name" value="RESPONSE_REGULATORY"/>
    <property type="match status" value="1"/>
</dbReference>
<dbReference type="RefSeq" id="WP_133214691.1">
    <property type="nucleotide sequence ID" value="NZ_SMSE01000004.1"/>
</dbReference>
<dbReference type="GO" id="GO:0000156">
    <property type="term" value="F:phosphorelay response regulator activity"/>
    <property type="evidence" value="ECO:0007669"/>
    <property type="project" value="InterPro"/>
</dbReference>
<dbReference type="PANTHER" id="PTHR37299:SF1">
    <property type="entry name" value="STAGE 0 SPORULATION PROTEIN A HOMOLOG"/>
    <property type="match status" value="1"/>
</dbReference>
<dbReference type="Proteomes" id="UP000295554">
    <property type="component" value="Unassembled WGS sequence"/>
</dbReference>
<feature type="domain" description="HTH LytTR-type" evidence="4">
    <location>
        <begin position="165"/>
        <end position="269"/>
    </location>
</feature>
<dbReference type="InterPro" id="IPR046947">
    <property type="entry name" value="LytR-like"/>
</dbReference>
<dbReference type="Gene3D" id="3.40.50.2300">
    <property type="match status" value="1"/>
</dbReference>
<protein>
    <submittedName>
        <fullName evidence="5">Response regulator transcription factor</fullName>
    </submittedName>
</protein>
<dbReference type="OrthoDB" id="236568at2"/>
<dbReference type="FunFam" id="3.40.50.2300:FF:000051">
    <property type="entry name" value="Two-component response regulator yehT"/>
    <property type="match status" value="1"/>
</dbReference>
<name>A0A4R5LNU6_9GAMM</name>
<evidence type="ECO:0000259" key="4">
    <source>
        <dbReference type="PROSITE" id="PS50930"/>
    </source>
</evidence>
<dbReference type="InterPro" id="IPR011006">
    <property type="entry name" value="CheY-like_superfamily"/>
</dbReference>
<evidence type="ECO:0000256" key="2">
    <source>
        <dbReference type="PROSITE-ProRule" id="PRU00169"/>
    </source>
</evidence>
<dbReference type="Gene3D" id="2.40.50.1020">
    <property type="entry name" value="LytTr DNA-binding domain"/>
    <property type="match status" value="1"/>
</dbReference>
<feature type="domain" description="Response regulatory" evidence="3">
    <location>
        <begin position="5"/>
        <end position="118"/>
    </location>
</feature>
<dbReference type="SUPFAM" id="SSF52172">
    <property type="entry name" value="CheY-like"/>
    <property type="match status" value="1"/>
</dbReference>
<gene>
    <name evidence="5" type="ORF">E2F43_16435</name>
</gene>